<name>A0A8S9XHY4_APOLU</name>
<dbReference type="SUPFAM" id="SSF101898">
    <property type="entry name" value="NHL repeat"/>
    <property type="match status" value="1"/>
</dbReference>
<gene>
    <name evidence="6" type="ORF">GE061_018435</name>
</gene>
<evidence type="ECO:0000256" key="2">
    <source>
        <dbReference type="ARBA" id="ARBA00017947"/>
    </source>
</evidence>
<dbReference type="InterPro" id="IPR038132">
    <property type="entry name" value="Vps16_C_sf"/>
</dbReference>
<dbReference type="GO" id="GO:0042144">
    <property type="term" value="P:vacuole fusion, non-autophagic"/>
    <property type="evidence" value="ECO:0007669"/>
    <property type="project" value="TreeGrafter"/>
</dbReference>
<sequence>MGALLKGEWSNFGKDEYFRKFEAYSMQWPPEISLDTLSLTSAPFGGLIAVVRDRKKVVKIQGGSKPVLSIYNAAGVFVSSFVWDSGHIIQMGWSSGCDLLCVREDGQVLIYDMFSNFKHKFGMGKEAQDIKVVDAKIFCTTNRTGVAVLTTANTIFLVNNVKEVLKVRKLPEAPGGVNNSPSAWVVVCEDRSSKVLFAREKYIYCLSEGETHATLLPINLGDDSCLVKDLAVSFNFEMLAVLTNRGKLWMGSVDGTSCRRICDVRCSSPHHSQMMWCGNYAVVINWGQNLDVFGFDEEYISYPFDDSVFCVQEIDCIRVISNHSTDLIQKVPKVVQDIFVYSNSSPGSSLLSASYQFQKKSHLANEYLLLVKGNLFTAVMQCIDAAGHQFDVEAQRTLMKAAQSASPLTFNQLHTLTLQGLMELLMIRRHHFLALDLASFLKMPDSSKIQLHWACYKVQHSKEDVNKVAQEIKNKLGNTKNVSFREIADEAFACGKHDLAIKLIEYEPRADLQIPLLLKLKEHFLALNKAIESGNTDLVYAVLDHTGKKIGEADFQMAIRRYPLAQALYLKHCAHHNKDLLKDVFTQEDDHKSLAELSIKEGLDPRNSSTKDALLVAAHESYKRAKLDVNAQLCDEQLKLFKYQRNFEDKYRTAFTDNSSQKWPSLHETVKQLLKLGEIKLADRLRTEYKVPDRRYWWLRIQILGEQEDFAELEKFSKQKKNPIGFEPFVDICLKKEKKIEAKKYLPKVRDELKVQYYTKLGMLEEAAQIAYDRRDPDALKMLASLCDPILKEKVNLYIRTLGK</sequence>
<dbReference type="Pfam" id="PF04841">
    <property type="entry name" value="Vps16_N"/>
    <property type="match status" value="1"/>
</dbReference>
<feature type="domain" description="Vps16 C-terminal" evidence="4">
    <location>
        <begin position="482"/>
        <end position="795"/>
    </location>
</feature>
<dbReference type="PANTHER" id="PTHR12811">
    <property type="entry name" value="VACUOLAR PROTEIN SORTING VPS16"/>
    <property type="match status" value="1"/>
</dbReference>
<evidence type="ECO:0000313" key="6">
    <source>
        <dbReference type="EMBL" id="KAF6207195.1"/>
    </source>
</evidence>
<comment type="function">
    <text evidence="3">Plays a role in vesicle-mediated protein trafficking to lysosomal compartments including the endocytic membrane transport and autophagic pathways. Believed to act as a core component of the putative HOPS and CORVET endosomal tethering complexes.</text>
</comment>
<dbReference type="InterPro" id="IPR016534">
    <property type="entry name" value="VPS16"/>
</dbReference>
<dbReference type="Gene3D" id="1.10.150.780">
    <property type="entry name" value="Vps16, C-terminal region"/>
    <property type="match status" value="1"/>
</dbReference>
<dbReference type="Pfam" id="PF04840">
    <property type="entry name" value="Vps16_C"/>
    <property type="match status" value="1"/>
</dbReference>
<evidence type="ECO:0000259" key="5">
    <source>
        <dbReference type="Pfam" id="PF04841"/>
    </source>
</evidence>
<evidence type="ECO:0000256" key="3">
    <source>
        <dbReference type="PIRNR" id="PIRNR007949"/>
    </source>
</evidence>
<evidence type="ECO:0000256" key="1">
    <source>
        <dbReference type="ARBA" id="ARBA00009250"/>
    </source>
</evidence>
<keyword evidence="3" id="KW-0472">Membrane</keyword>
<dbReference type="Proteomes" id="UP000466442">
    <property type="component" value="Unassembled WGS sequence"/>
</dbReference>
<dbReference type="PIRSF" id="PIRSF007949">
    <property type="entry name" value="VPS16"/>
    <property type="match status" value="1"/>
</dbReference>
<dbReference type="InterPro" id="IPR006926">
    <property type="entry name" value="Vps16_N"/>
</dbReference>
<dbReference type="GO" id="GO:0003779">
    <property type="term" value="F:actin binding"/>
    <property type="evidence" value="ECO:0007669"/>
    <property type="project" value="TreeGrafter"/>
</dbReference>
<dbReference type="GO" id="GO:0005765">
    <property type="term" value="C:lysosomal membrane"/>
    <property type="evidence" value="ECO:0007669"/>
    <property type="project" value="UniProtKB-SubCell"/>
</dbReference>
<dbReference type="GO" id="GO:0031902">
    <property type="term" value="C:late endosome membrane"/>
    <property type="evidence" value="ECO:0007669"/>
    <property type="project" value="UniProtKB-SubCell"/>
</dbReference>
<dbReference type="AlphaFoldDB" id="A0A8S9XHY4"/>
<dbReference type="GO" id="GO:0033263">
    <property type="term" value="C:CORVET complex"/>
    <property type="evidence" value="ECO:0007669"/>
    <property type="project" value="UniProtKB-UniRule"/>
</dbReference>
<feature type="domain" description="Vps16 N-terminal" evidence="5">
    <location>
        <begin position="8"/>
        <end position="403"/>
    </location>
</feature>
<dbReference type="EMBL" id="WIXP02000008">
    <property type="protein sequence ID" value="KAF6207195.1"/>
    <property type="molecule type" value="Genomic_DNA"/>
</dbReference>
<dbReference type="PANTHER" id="PTHR12811:SF0">
    <property type="entry name" value="VACUOLAR PROTEIN SORTING-ASSOCIATED PROTEIN 16 HOMOLOG"/>
    <property type="match status" value="1"/>
</dbReference>
<keyword evidence="3" id="KW-0967">Endosome</keyword>
<dbReference type="GO" id="GO:0030897">
    <property type="term" value="C:HOPS complex"/>
    <property type="evidence" value="ECO:0007669"/>
    <property type="project" value="UniProtKB-UniRule"/>
</dbReference>
<reference evidence="6" key="1">
    <citation type="journal article" date="2021" name="Mol. Ecol. Resour.">
        <title>Apolygus lucorum genome provides insights into omnivorousness and mesophyll feeding.</title>
        <authorList>
            <person name="Liu Y."/>
            <person name="Liu H."/>
            <person name="Wang H."/>
            <person name="Huang T."/>
            <person name="Liu B."/>
            <person name="Yang B."/>
            <person name="Yin L."/>
            <person name="Li B."/>
            <person name="Zhang Y."/>
            <person name="Zhang S."/>
            <person name="Jiang F."/>
            <person name="Zhang X."/>
            <person name="Ren Y."/>
            <person name="Wang B."/>
            <person name="Wang S."/>
            <person name="Lu Y."/>
            <person name="Wu K."/>
            <person name="Fan W."/>
            <person name="Wang G."/>
        </authorList>
    </citation>
    <scope>NUCLEOTIDE SEQUENCE</scope>
    <source>
        <strain evidence="6">12Hb</strain>
    </source>
</reference>
<keyword evidence="7" id="KW-1185">Reference proteome</keyword>
<evidence type="ECO:0000259" key="4">
    <source>
        <dbReference type="Pfam" id="PF04840"/>
    </source>
</evidence>
<keyword evidence="3" id="KW-0458">Lysosome</keyword>
<comment type="caution">
    <text evidence="6">The sequence shown here is derived from an EMBL/GenBank/DDBJ whole genome shotgun (WGS) entry which is preliminary data.</text>
</comment>
<comment type="subcellular location">
    <subcellularLocation>
        <location evidence="3">Late endosome membrane</location>
        <topology evidence="3">Peripheral membrane protein</topology>
        <orientation evidence="3">Cytoplasmic side</orientation>
    </subcellularLocation>
    <subcellularLocation>
        <location evidence="3">Lysosome membrane</location>
        <topology evidence="3">Peripheral membrane protein</topology>
        <orientation evidence="3">Cytoplasmic side</orientation>
    </subcellularLocation>
    <text evidence="3">Cytoplasmic, peripheral membrane protein associated with late endosomes/lysosomes.</text>
</comment>
<evidence type="ECO:0000313" key="7">
    <source>
        <dbReference type="Proteomes" id="UP000466442"/>
    </source>
</evidence>
<accession>A0A8S9XHY4</accession>
<keyword evidence="3" id="KW-0813">Transport</keyword>
<dbReference type="OrthoDB" id="1792at2759"/>
<keyword evidence="3" id="KW-0653">Protein transport</keyword>
<dbReference type="GO" id="GO:0016197">
    <property type="term" value="P:endosomal transport"/>
    <property type="evidence" value="ECO:0007669"/>
    <property type="project" value="TreeGrafter"/>
</dbReference>
<proteinExistence type="inferred from homology"/>
<dbReference type="GO" id="GO:0006886">
    <property type="term" value="P:intracellular protein transport"/>
    <property type="evidence" value="ECO:0007669"/>
    <property type="project" value="InterPro"/>
</dbReference>
<dbReference type="InterPro" id="IPR006925">
    <property type="entry name" value="Vps16_C"/>
</dbReference>
<protein>
    <recommendedName>
        <fullName evidence="2 3">Vacuolar protein sorting-associated protein 16 homolog</fullName>
    </recommendedName>
</protein>
<organism evidence="6 7">
    <name type="scientific">Apolygus lucorum</name>
    <name type="common">Small green plant bug</name>
    <name type="synonym">Lygocoris lucorum</name>
    <dbReference type="NCBI Taxonomy" id="248454"/>
    <lineage>
        <taxon>Eukaryota</taxon>
        <taxon>Metazoa</taxon>
        <taxon>Ecdysozoa</taxon>
        <taxon>Arthropoda</taxon>
        <taxon>Hexapoda</taxon>
        <taxon>Insecta</taxon>
        <taxon>Pterygota</taxon>
        <taxon>Neoptera</taxon>
        <taxon>Paraneoptera</taxon>
        <taxon>Hemiptera</taxon>
        <taxon>Heteroptera</taxon>
        <taxon>Panheteroptera</taxon>
        <taxon>Cimicomorpha</taxon>
        <taxon>Miridae</taxon>
        <taxon>Mirini</taxon>
        <taxon>Apolygus</taxon>
    </lineage>
</organism>
<comment type="similarity">
    <text evidence="1 3">Belongs to the VPS16 family.</text>
</comment>